<proteinExistence type="predicted"/>
<keyword evidence="2" id="KW-1185">Reference proteome</keyword>
<comment type="caution">
    <text evidence="1">The sequence shown here is derived from an EMBL/GenBank/DDBJ whole genome shotgun (WGS) entry which is preliminary data.</text>
</comment>
<organism evidence="1 2">
    <name type="scientific">Dryococelus australis</name>
    <dbReference type="NCBI Taxonomy" id="614101"/>
    <lineage>
        <taxon>Eukaryota</taxon>
        <taxon>Metazoa</taxon>
        <taxon>Ecdysozoa</taxon>
        <taxon>Arthropoda</taxon>
        <taxon>Hexapoda</taxon>
        <taxon>Insecta</taxon>
        <taxon>Pterygota</taxon>
        <taxon>Neoptera</taxon>
        <taxon>Polyneoptera</taxon>
        <taxon>Phasmatodea</taxon>
        <taxon>Verophasmatodea</taxon>
        <taxon>Anareolatae</taxon>
        <taxon>Phasmatidae</taxon>
        <taxon>Eurycanthinae</taxon>
        <taxon>Dryococelus</taxon>
    </lineage>
</organism>
<dbReference type="Proteomes" id="UP001159363">
    <property type="component" value="Chromosome X"/>
</dbReference>
<accession>A0ABQ9HTL9</accession>
<dbReference type="EMBL" id="JARBHB010000004">
    <property type="protein sequence ID" value="KAJ8887718.1"/>
    <property type="molecule type" value="Genomic_DNA"/>
</dbReference>
<protein>
    <submittedName>
        <fullName evidence="1">Uncharacterized protein</fullName>
    </submittedName>
</protein>
<reference evidence="1 2" key="1">
    <citation type="submission" date="2023-02" db="EMBL/GenBank/DDBJ databases">
        <title>LHISI_Scaffold_Assembly.</title>
        <authorList>
            <person name="Stuart O.P."/>
            <person name="Cleave R."/>
            <person name="Magrath M.J.L."/>
            <person name="Mikheyev A.S."/>
        </authorList>
    </citation>
    <scope>NUCLEOTIDE SEQUENCE [LARGE SCALE GENOMIC DNA]</scope>
    <source>
        <strain evidence="1">Daus_M_001</strain>
        <tissue evidence="1">Leg muscle</tissue>
    </source>
</reference>
<gene>
    <name evidence="1" type="ORF">PR048_013936</name>
</gene>
<evidence type="ECO:0000313" key="1">
    <source>
        <dbReference type="EMBL" id="KAJ8887718.1"/>
    </source>
</evidence>
<sequence>MPQALDKNKVLVNISSEGLDEASTSLLTTADKIHTETTRIVRKARLPPSNISREERRALKGLRIDEDIVILKADKVNTTVVMNTTDNEDKISYLLEDPAYSITSRNPLKQIEVATKKPIAESSIQEGVKKCLTVKDARTPTLYGLPKICKKGTPFRPIVSASLPNSYTSHILK</sequence>
<evidence type="ECO:0000313" key="2">
    <source>
        <dbReference type="Proteomes" id="UP001159363"/>
    </source>
</evidence>
<name>A0ABQ9HTL9_9NEOP</name>